<proteinExistence type="predicted"/>
<name>A0A225UEB5_9STRA</name>
<protein>
    <recommendedName>
        <fullName evidence="1">Chromo domain-containing protein</fullName>
    </recommendedName>
</protein>
<dbReference type="InterPro" id="IPR000953">
    <property type="entry name" value="Chromo/chromo_shadow_dom"/>
</dbReference>
<evidence type="ECO:0000259" key="1">
    <source>
        <dbReference type="PROSITE" id="PS50013"/>
    </source>
</evidence>
<feature type="domain" description="Chromo" evidence="1">
    <location>
        <begin position="1"/>
        <end position="40"/>
    </location>
</feature>
<accession>A0A225UEB5</accession>
<organism evidence="2 3">
    <name type="scientific">Phytophthora megakarya</name>
    <dbReference type="NCBI Taxonomy" id="4795"/>
    <lineage>
        <taxon>Eukaryota</taxon>
        <taxon>Sar</taxon>
        <taxon>Stramenopiles</taxon>
        <taxon>Oomycota</taxon>
        <taxon>Peronosporomycetes</taxon>
        <taxon>Peronosporales</taxon>
        <taxon>Peronosporaceae</taxon>
        <taxon>Phytophthora</taxon>
    </lineage>
</organism>
<dbReference type="Gene3D" id="2.40.50.40">
    <property type="match status" value="1"/>
</dbReference>
<keyword evidence="3" id="KW-1185">Reference proteome</keyword>
<dbReference type="InterPro" id="IPR023780">
    <property type="entry name" value="Chromo_domain"/>
</dbReference>
<dbReference type="OrthoDB" id="117147at2759"/>
<evidence type="ECO:0000313" key="2">
    <source>
        <dbReference type="EMBL" id="OWY91303.1"/>
    </source>
</evidence>
<dbReference type="Proteomes" id="UP000198211">
    <property type="component" value="Unassembled WGS sequence"/>
</dbReference>
<reference evidence="3" key="1">
    <citation type="submission" date="2017-03" db="EMBL/GenBank/DDBJ databases">
        <title>Phytopthora megakarya and P. palmivora, two closely related causual agents of cacao black pod achieved similar genome size and gene model numbers by different mechanisms.</title>
        <authorList>
            <person name="Ali S."/>
            <person name="Shao J."/>
            <person name="Larry D.J."/>
            <person name="Kronmiller B."/>
            <person name="Shen D."/>
            <person name="Strem M.D."/>
            <person name="Melnick R.L."/>
            <person name="Guiltinan M.J."/>
            <person name="Tyler B.M."/>
            <person name="Meinhardt L.W."/>
            <person name="Bailey B.A."/>
        </authorList>
    </citation>
    <scope>NUCLEOTIDE SEQUENCE [LARGE SCALE GENOMIC DNA]</scope>
    <source>
        <strain evidence="3">zdho120</strain>
    </source>
</reference>
<dbReference type="InterPro" id="IPR016197">
    <property type="entry name" value="Chromo-like_dom_sf"/>
</dbReference>
<dbReference type="Pfam" id="PF00385">
    <property type="entry name" value="Chromo"/>
    <property type="match status" value="1"/>
</dbReference>
<dbReference type="SUPFAM" id="SSF54160">
    <property type="entry name" value="Chromo domain-like"/>
    <property type="match status" value="1"/>
</dbReference>
<dbReference type="EMBL" id="NBNE01020572">
    <property type="protein sequence ID" value="OWY91303.1"/>
    <property type="molecule type" value="Genomic_DNA"/>
</dbReference>
<sequence length="40" mass="4909">KKQYLVHWQGLPDSEDTWENEANLQHVAHWKPLLKDLRQR</sequence>
<dbReference type="AlphaFoldDB" id="A0A225UEB5"/>
<dbReference type="PROSITE" id="PS50013">
    <property type="entry name" value="CHROMO_2"/>
    <property type="match status" value="1"/>
</dbReference>
<evidence type="ECO:0000313" key="3">
    <source>
        <dbReference type="Proteomes" id="UP000198211"/>
    </source>
</evidence>
<comment type="caution">
    <text evidence="2">The sequence shown here is derived from an EMBL/GenBank/DDBJ whole genome shotgun (WGS) entry which is preliminary data.</text>
</comment>
<feature type="non-terminal residue" evidence="2">
    <location>
        <position position="1"/>
    </location>
</feature>
<gene>
    <name evidence="2" type="ORF">PHMEG_00040174</name>
</gene>